<dbReference type="Pfam" id="PF02397">
    <property type="entry name" value="Bac_transf"/>
    <property type="match status" value="1"/>
</dbReference>
<reference evidence="10 11" key="1">
    <citation type="submission" date="2018-05" db="EMBL/GenBank/DDBJ databases">
        <title>Leucothrix arctica sp. nov., isolated from Arctic seawater.</title>
        <authorList>
            <person name="Choi A."/>
            <person name="Baek K."/>
        </authorList>
    </citation>
    <scope>NUCLEOTIDE SEQUENCE [LARGE SCALE GENOMIC DNA]</scope>
    <source>
        <strain evidence="10 11">IMCC9719</strain>
    </source>
</reference>
<dbReference type="RefSeq" id="WP_109822016.1">
    <property type="nucleotide sequence ID" value="NZ_QGKL01000011.1"/>
</dbReference>
<evidence type="ECO:0000313" key="11">
    <source>
        <dbReference type="Proteomes" id="UP000245506"/>
    </source>
</evidence>
<comment type="similarity">
    <text evidence="2">Belongs to the bacterial sugar transferase family.</text>
</comment>
<dbReference type="InterPro" id="IPR003362">
    <property type="entry name" value="Bact_transf"/>
</dbReference>
<sequence>MEKVSAQWKASDIDLGSNSLKRAMDIVGSLTLITLFSPILIVIAFLIYRDGGSSLFSQSRVGYGGKSFKCFKFRSMIMDSQQFLEDFLANNPDARAEWKKDFKLKNDPRITRIGGFLRKTSLDELPQLFNVLKGDMSLVGPRPVVADELAMYGALTQKYMSARPGMTGLWQVSGRNDTTYRERISLDCYYIENWRMHTDMFLMFKTLSVIFQGRGAY</sequence>
<evidence type="ECO:0000256" key="3">
    <source>
        <dbReference type="ARBA" id="ARBA00022475"/>
    </source>
</evidence>
<keyword evidence="4" id="KW-0808">Transferase</keyword>
<keyword evidence="5 8" id="KW-0812">Transmembrane</keyword>
<evidence type="ECO:0000256" key="4">
    <source>
        <dbReference type="ARBA" id="ARBA00022679"/>
    </source>
</evidence>
<dbReference type="Proteomes" id="UP000245506">
    <property type="component" value="Unassembled WGS sequence"/>
</dbReference>
<proteinExistence type="inferred from homology"/>
<dbReference type="AlphaFoldDB" id="A0A317CIV9"/>
<evidence type="ECO:0000256" key="8">
    <source>
        <dbReference type="SAM" id="Phobius"/>
    </source>
</evidence>
<comment type="subcellular location">
    <subcellularLocation>
        <location evidence="1">Cell membrane</location>
    </subcellularLocation>
</comment>
<dbReference type="PANTHER" id="PTHR30576:SF4">
    <property type="entry name" value="UNDECAPRENYL-PHOSPHATE GALACTOSE PHOSPHOTRANSFERASE"/>
    <property type="match status" value="1"/>
</dbReference>
<evidence type="ECO:0000256" key="2">
    <source>
        <dbReference type="ARBA" id="ARBA00006464"/>
    </source>
</evidence>
<evidence type="ECO:0000256" key="6">
    <source>
        <dbReference type="ARBA" id="ARBA00022989"/>
    </source>
</evidence>
<comment type="caution">
    <text evidence="10">The sequence shown here is derived from an EMBL/GenBank/DDBJ whole genome shotgun (WGS) entry which is preliminary data.</text>
</comment>
<accession>A0A317CIV9</accession>
<evidence type="ECO:0000313" key="10">
    <source>
        <dbReference type="EMBL" id="PWQ98498.1"/>
    </source>
</evidence>
<keyword evidence="6 8" id="KW-1133">Transmembrane helix</keyword>
<evidence type="ECO:0000259" key="9">
    <source>
        <dbReference type="Pfam" id="PF02397"/>
    </source>
</evidence>
<feature type="domain" description="Bacterial sugar transferase" evidence="9">
    <location>
        <begin position="21"/>
        <end position="211"/>
    </location>
</feature>
<dbReference type="GO" id="GO:0005886">
    <property type="term" value="C:plasma membrane"/>
    <property type="evidence" value="ECO:0007669"/>
    <property type="project" value="UniProtKB-SubCell"/>
</dbReference>
<evidence type="ECO:0000256" key="1">
    <source>
        <dbReference type="ARBA" id="ARBA00004236"/>
    </source>
</evidence>
<dbReference type="EMBL" id="QGKL01000011">
    <property type="protein sequence ID" value="PWQ98498.1"/>
    <property type="molecule type" value="Genomic_DNA"/>
</dbReference>
<protein>
    <recommendedName>
        <fullName evidence="9">Bacterial sugar transferase domain-containing protein</fullName>
    </recommendedName>
</protein>
<gene>
    <name evidence="10" type="ORF">DKT75_03335</name>
</gene>
<dbReference type="PANTHER" id="PTHR30576">
    <property type="entry name" value="COLANIC BIOSYNTHESIS UDP-GLUCOSE LIPID CARRIER TRANSFERASE"/>
    <property type="match status" value="1"/>
</dbReference>
<name>A0A317CIV9_9GAMM</name>
<evidence type="ECO:0000256" key="7">
    <source>
        <dbReference type="ARBA" id="ARBA00023136"/>
    </source>
</evidence>
<feature type="transmembrane region" description="Helical" evidence="8">
    <location>
        <begin position="26"/>
        <end position="48"/>
    </location>
</feature>
<organism evidence="10 11">
    <name type="scientific">Leucothrix arctica</name>
    <dbReference type="NCBI Taxonomy" id="1481894"/>
    <lineage>
        <taxon>Bacteria</taxon>
        <taxon>Pseudomonadati</taxon>
        <taxon>Pseudomonadota</taxon>
        <taxon>Gammaproteobacteria</taxon>
        <taxon>Thiotrichales</taxon>
        <taxon>Thiotrichaceae</taxon>
        <taxon>Leucothrix</taxon>
    </lineage>
</organism>
<keyword evidence="11" id="KW-1185">Reference proteome</keyword>
<dbReference type="GO" id="GO:0016780">
    <property type="term" value="F:phosphotransferase activity, for other substituted phosphate groups"/>
    <property type="evidence" value="ECO:0007669"/>
    <property type="project" value="TreeGrafter"/>
</dbReference>
<evidence type="ECO:0000256" key="5">
    <source>
        <dbReference type="ARBA" id="ARBA00022692"/>
    </source>
</evidence>
<dbReference type="OrthoDB" id="9808602at2"/>
<keyword evidence="3" id="KW-1003">Cell membrane</keyword>
<keyword evidence="7 8" id="KW-0472">Membrane</keyword>